<feature type="compositionally biased region" description="Basic and acidic residues" evidence="1">
    <location>
        <begin position="1618"/>
        <end position="1628"/>
    </location>
</feature>
<feature type="compositionally biased region" description="Polar residues" evidence="1">
    <location>
        <begin position="837"/>
        <end position="846"/>
    </location>
</feature>
<name>A0AAD9KUD9_RIDPI</name>
<feature type="region of interest" description="Disordered" evidence="1">
    <location>
        <begin position="516"/>
        <end position="535"/>
    </location>
</feature>
<feature type="compositionally biased region" description="Low complexity" evidence="1">
    <location>
        <begin position="2033"/>
        <end position="2043"/>
    </location>
</feature>
<feature type="compositionally biased region" description="Polar residues" evidence="1">
    <location>
        <begin position="1630"/>
        <end position="1640"/>
    </location>
</feature>
<feature type="compositionally biased region" description="Basic and acidic residues" evidence="1">
    <location>
        <begin position="660"/>
        <end position="681"/>
    </location>
</feature>
<protein>
    <submittedName>
        <fullName evidence="2">Uncharacterized protein</fullName>
    </submittedName>
</protein>
<dbReference type="Proteomes" id="UP001209878">
    <property type="component" value="Unassembled WGS sequence"/>
</dbReference>
<feature type="compositionally biased region" description="Polar residues" evidence="1">
    <location>
        <begin position="1172"/>
        <end position="1183"/>
    </location>
</feature>
<feature type="compositionally biased region" description="Polar residues" evidence="1">
    <location>
        <begin position="48"/>
        <end position="66"/>
    </location>
</feature>
<feature type="compositionally biased region" description="Polar residues" evidence="1">
    <location>
        <begin position="1686"/>
        <end position="1696"/>
    </location>
</feature>
<feature type="region of interest" description="Disordered" evidence="1">
    <location>
        <begin position="1618"/>
        <end position="1718"/>
    </location>
</feature>
<feature type="compositionally biased region" description="Polar residues" evidence="1">
    <location>
        <begin position="813"/>
        <end position="822"/>
    </location>
</feature>
<feature type="compositionally biased region" description="Polar residues" evidence="1">
    <location>
        <begin position="1925"/>
        <end position="1936"/>
    </location>
</feature>
<feature type="region of interest" description="Disordered" evidence="1">
    <location>
        <begin position="715"/>
        <end position="956"/>
    </location>
</feature>
<feature type="region of interest" description="Disordered" evidence="1">
    <location>
        <begin position="977"/>
        <end position="1189"/>
    </location>
</feature>
<feature type="region of interest" description="Disordered" evidence="1">
    <location>
        <begin position="1892"/>
        <end position="1975"/>
    </location>
</feature>
<feature type="compositionally biased region" description="Low complexity" evidence="1">
    <location>
        <begin position="1000"/>
        <end position="1013"/>
    </location>
</feature>
<dbReference type="EMBL" id="JAODUO010000630">
    <property type="protein sequence ID" value="KAK2176923.1"/>
    <property type="molecule type" value="Genomic_DNA"/>
</dbReference>
<keyword evidence="3" id="KW-1185">Reference proteome</keyword>
<feature type="compositionally biased region" description="Polar residues" evidence="1">
    <location>
        <begin position="230"/>
        <end position="245"/>
    </location>
</feature>
<feature type="compositionally biased region" description="Polar residues" evidence="1">
    <location>
        <begin position="2047"/>
        <end position="2057"/>
    </location>
</feature>
<feature type="compositionally biased region" description="Polar residues" evidence="1">
    <location>
        <begin position="256"/>
        <end position="265"/>
    </location>
</feature>
<feature type="region of interest" description="Disordered" evidence="1">
    <location>
        <begin position="1"/>
        <end position="30"/>
    </location>
</feature>
<feature type="compositionally biased region" description="Low complexity" evidence="1">
    <location>
        <begin position="918"/>
        <end position="947"/>
    </location>
</feature>
<sequence>MEKSRLPLFGRAASSSKKKKQTPTSRSVNPVAAAFSDATAMGMADVSVSNSSRRYQRDNSLVSTFVSHERKLGDGKSPPPKSSVRCFSDTNSSHGAGQETPHVIISSDQPCYPVIVHDDNTKADPVGRTVHGVRNGSSVTRVICSTEQSQPTRGHRSPPDRVLQSPSLRGSVADTKPGVGNQAGASIPIMCRGSPLPLRRQDGTGGDQRTSACLVKPHRSYSNPEDRRPTIQTPNTGHMQHQSLSAKRGRSREKPTSVNDTSNADGSVPVVVVRRDRLYSYPEDTECDEPVINGDHYNDSPPQLTKCPPASQDANRTSKDNWTDRVTVAKHQGPQPVNAGEKQCLSLAGLSPNCDCKTNIYESMPPSPIYETIDQVYVRAFPKTVSTAFVSPCCGVRMAELRATKRVSCTRSHSASPEPHSLVSPPPLPPRNPGTKISYGGGEQQASPEGLQCIRSSVRTSKMQYVGDSPETVFPQGSSGRPSPVGQMVLGDQFYSNTQTCLQSEQSIWDCKGTNEEEFSQQPSPGWGDDHSQTEVSPVYTCSTKRNVGKESGVGALQQNLPDLVNVIEIVAQKQESGKPQYRNVPKKQLPQRAREAHANSKNLSSDANQVSKSQTQYLGSSDRKPITVIRDTTIHDGPQTRKTVHVTAAERCDVESKIKRFEGDDSSHRDRSGSRGKYDHQPLSTSSICNKWLAASKLKSVRHQTGAVTTAAMKQNGQQVSPEISPASNKPQGLVRAPSKSKLQYSEQQSRLSRSRQCIAKAKSRTAPVDGEMVKKEGSRLPSGVRVNDKLGSTRQLARKQPRQPRGGQEDMMQSTSSNEPCSSVTSSCTSLASVFSENNNASSRQDPRRPRVLKGRSSRAAPPKGYSEMTMDNDSGVAGKVMHDAQKPSKPVHVKQSRQHKITKLPMNRSGSFSDVQSCNSNASSRSQSVKSKQIRPVATGRTGVRAGGGGHDGLGIDPVLDRCAYSEEKVKNWSCVPESPPQQPVSDATGKAKGTNIQRRQISSRMSQQSKLPPRPVRTECTSPPASVTSVGTSDTPCASQTTGMKPPRDTTPVKVSPSANSQTADSDRGSVNGASAPAKKQVSYSTKLAKVSRLKPPGGAKKSVTAEDRPLARQDGGGGDGDNLAVPGSPKSHRSAGATQSQISVKHRRKLAHPDSIHGDCHGDDDTGSCSSWGSTQPDLTKHSPECGLMLVKPYSVKNRRQHQSRGVLAKTKSFENDAADDVETVVSTCTQEPRSCNNGNNDGNCEPTVEVAAKYNICLTATELTSEKQSQPSQTRHETATAISDITTKAAAMTPVLLSTVGDCLDSFTDRSSDAVGRGRLDSKDTVDCSYQDDKKLDGHLPGPMAVQSGKSDNIRVIGPDQCTDVSYRNDAPTCVEKNNGGQQFVYNATSLTKPPVDHVTYLETSLINGCDKAQGSTESLTGHHEEGTTKVKDVGQASSDLLGNIKLSESGYDSWKSQGSNSTTCGRDELIEIDVASWGIFDDRGETLIHMDGAKKTTEELPFVTRRVRGRVCNDACPSASLSGSEDTLTPERLVDGNDFGSDLGSSIGVFGDSTDWIGPKDQSTAKITRKTDHMKPAVCSVEQAAVPPPTNCVATEMVPGVAMIMAMRGETEKGRPSEHNDLSPVSSDLFETNGNDKDAEVETTPVRLRRPKPKQSRPAQRPDTLFPSTPRHSRIIENTELQALSSSSCDIDDHHGDNPWPSQPSPTWKNKRHSAILSPGRVTRPVSLSSSSPSLETVEQEGEQHGLLAYISTSYLLDEGSLRRSTATSSLNMQRKEEAEELIVETAVSETSLHVQPSEKDSGVRGIDLEMATEKSKIEAVSTTPMLVDDKPCKVHDVSVSCEKPVTCDVVKAHDSRASHVVIDKKDSAIRSLSQPAVINGGSVATEIGPQPPSGHGACLSNSAPSDSVVVSPSLQSNTASKSKLQTPSSHHRVSKLRPVTSVKANTTVKPAEAAGKHSTKDKETASSGISFQSVMGSLRQATVTLYRRTSSHASSPTRGHDKPSSTPAHKPDTQQKLPTGIATKSPSSSGIPSPGKNVAKQSKLSSFSPKMQPKSGIPGKAKKSSSTSDAPPSVCEKLPLKCSQANPSGRHTTGKNGESAGLGHESQIPPRSPAKTSQDSRTPPASGIATKVGLSRISRPVHPRLGPGKSTVKLPRSSASEDKH</sequence>
<feature type="compositionally biased region" description="Basic and acidic residues" evidence="1">
    <location>
        <begin position="1962"/>
        <end position="1972"/>
    </location>
</feature>
<feature type="compositionally biased region" description="Basic and acidic residues" evidence="1">
    <location>
        <begin position="1156"/>
        <end position="1169"/>
    </location>
</feature>
<feature type="region of interest" description="Disordered" evidence="1">
    <location>
        <begin position="48"/>
        <end position="101"/>
    </location>
</feature>
<feature type="region of interest" description="Disordered" evidence="1">
    <location>
        <begin position="575"/>
        <end position="625"/>
    </location>
</feature>
<accession>A0AAD9KUD9</accession>
<feature type="region of interest" description="Disordered" evidence="1">
    <location>
        <begin position="284"/>
        <end position="303"/>
    </location>
</feature>
<feature type="region of interest" description="Disordered" evidence="1">
    <location>
        <begin position="660"/>
        <end position="684"/>
    </location>
</feature>
<feature type="compositionally biased region" description="Polar residues" evidence="1">
    <location>
        <begin position="2122"/>
        <end position="2131"/>
    </location>
</feature>
<evidence type="ECO:0000313" key="2">
    <source>
        <dbReference type="EMBL" id="KAK2176923.1"/>
    </source>
</evidence>
<feature type="compositionally biased region" description="Polar residues" evidence="1">
    <location>
        <begin position="1023"/>
        <end position="1047"/>
    </location>
</feature>
<proteinExistence type="predicted"/>
<feature type="compositionally biased region" description="Low complexity" evidence="1">
    <location>
        <begin position="1908"/>
        <end position="1924"/>
    </location>
</feature>
<reference evidence="2" key="1">
    <citation type="journal article" date="2023" name="Mol. Biol. Evol.">
        <title>Third-Generation Sequencing Reveals the Adaptive Role of the Epigenome in Three Deep-Sea Polychaetes.</title>
        <authorList>
            <person name="Perez M."/>
            <person name="Aroh O."/>
            <person name="Sun Y."/>
            <person name="Lan Y."/>
            <person name="Juniper S.K."/>
            <person name="Young C.R."/>
            <person name="Angers B."/>
            <person name="Qian P.Y."/>
        </authorList>
    </citation>
    <scope>NUCLEOTIDE SEQUENCE</scope>
    <source>
        <strain evidence="2">R07B-5</strain>
    </source>
</reference>
<feature type="compositionally biased region" description="Polar residues" evidence="1">
    <location>
        <begin position="600"/>
        <end position="620"/>
    </location>
</feature>
<feature type="region of interest" description="Disordered" evidence="1">
    <location>
        <begin position="1994"/>
        <end position="2172"/>
    </location>
</feature>
<evidence type="ECO:0000313" key="3">
    <source>
        <dbReference type="Proteomes" id="UP001209878"/>
    </source>
</evidence>
<feature type="region of interest" description="Disordered" evidence="1">
    <location>
        <begin position="410"/>
        <end position="450"/>
    </location>
</feature>
<organism evidence="2 3">
    <name type="scientific">Ridgeia piscesae</name>
    <name type="common">Tubeworm</name>
    <dbReference type="NCBI Taxonomy" id="27915"/>
    <lineage>
        <taxon>Eukaryota</taxon>
        <taxon>Metazoa</taxon>
        <taxon>Spiralia</taxon>
        <taxon>Lophotrochozoa</taxon>
        <taxon>Annelida</taxon>
        <taxon>Polychaeta</taxon>
        <taxon>Sedentaria</taxon>
        <taxon>Canalipalpata</taxon>
        <taxon>Sabellida</taxon>
        <taxon>Siboglinidae</taxon>
        <taxon>Ridgeia</taxon>
    </lineage>
</organism>
<feature type="compositionally biased region" description="Basic and acidic residues" evidence="1">
    <location>
        <begin position="2006"/>
        <end position="2021"/>
    </location>
</feature>
<evidence type="ECO:0000256" key="1">
    <source>
        <dbReference type="SAM" id="MobiDB-lite"/>
    </source>
</evidence>
<feature type="region of interest" description="Disordered" evidence="1">
    <location>
        <begin position="146"/>
        <end position="269"/>
    </location>
</feature>
<feature type="compositionally biased region" description="Polar residues" evidence="1">
    <location>
        <begin position="1994"/>
        <end position="2005"/>
    </location>
</feature>
<gene>
    <name evidence="2" type="ORF">NP493_631g01030</name>
</gene>
<feature type="compositionally biased region" description="Basic residues" evidence="1">
    <location>
        <begin position="892"/>
        <end position="905"/>
    </location>
</feature>
<feature type="compositionally biased region" description="Polar residues" evidence="1">
    <location>
        <begin position="2091"/>
        <end position="2104"/>
    </location>
</feature>
<comment type="caution">
    <text evidence="2">The sequence shown here is derived from an EMBL/GenBank/DDBJ whole genome shotgun (WGS) entry which is preliminary data.</text>
</comment>
<feature type="compositionally biased region" description="Low complexity" evidence="1">
    <location>
        <begin position="823"/>
        <end position="836"/>
    </location>
</feature>
<feature type="compositionally biased region" description="Polar residues" evidence="1">
    <location>
        <begin position="715"/>
        <end position="732"/>
    </location>
</feature>
<feature type="compositionally biased region" description="Low complexity" evidence="1">
    <location>
        <begin position="749"/>
        <end position="758"/>
    </location>
</feature>